<dbReference type="InterPro" id="IPR043796">
    <property type="entry name" value="ESX-1_EspA/EspE-like"/>
</dbReference>
<protein>
    <recommendedName>
        <fullName evidence="1">ESX-1 secretion-associated protein EspA/EspE-like domain-containing protein</fullName>
    </recommendedName>
</protein>
<dbReference type="Proteomes" id="UP000466683">
    <property type="component" value="Chromosome"/>
</dbReference>
<dbReference type="RefSeq" id="WP_234815654.1">
    <property type="nucleotide sequence ID" value="NZ_AP022579.1"/>
</dbReference>
<reference evidence="2 3" key="1">
    <citation type="journal article" date="2019" name="Emerg. Microbes Infect.">
        <title>Comprehensive subspecies identification of 175 nontuberculous mycobacteria species based on 7547 genomic profiles.</title>
        <authorList>
            <person name="Matsumoto Y."/>
            <person name="Kinjo T."/>
            <person name="Motooka D."/>
            <person name="Nabeya D."/>
            <person name="Jung N."/>
            <person name="Uechi K."/>
            <person name="Horii T."/>
            <person name="Iida T."/>
            <person name="Fujita J."/>
            <person name="Nakamura S."/>
        </authorList>
    </citation>
    <scope>NUCLEOTIDE SEQUENCE [LARGE SCALE GENOMIC DNA]</scope>
    <source>
        <strain evidence="2 3">JCM 15653</strain>
    </source>
</reference>
<feature type="domain" description="ESX-1 secretion-associated protein EspA/EspE-like" evidence="1">
    <location>
        <begin position="100"/>
        <end position="182"/>
    </location>
</feature>
<proteinExistence type="predicted"/>
<evidence type="ECO:0000313" key="3">
    <source>
        <dbReference type="Proteomes" id="UP000466683"/>
    </source>
</evidence>
<keyword evidence="3" id="KW-1185">Reference proteome</keyword>
<dbReference type="Pfam" id="PF18879">
    <property type="entry name" value="EspA_EspE"/>
    <property type="match status" value="1"/>
</dbReference>
<sequence>MGVGSFYYLQGNYGYGIVDHANGAKSSIPWAMAGIGTDLLSMGQLVATDGVGAMARSAARSATTAAERASAESLKSFAKGAGTPIINAGLVALTMESNLLGFGRPEDGERFARGADQFMAANASLLQSASPDDWTGDASNAYGNRNKEQQARTADMYAKDMAVQKVLAEEANQVDNTREFVSKRQTILSAAIAPALAAKLIPYGGQVISTMIEIAAVAGTVPFATQRVSLMTEHAGEHARAIRGITSGYQSIASNAEIPGGGFGPA</sequence>
<evidence type="ECO:0000313" key="2">
    <source>
        <dbReference type="EMBL" id="BBX88674.1"/>
    </source>
</evidence>
<gene>
    <name evidence="2" type="ORF">MBOE_03230</name>
</gene>
<organism evidence="2 3">
    <name type="scientific">Mycolicibacterium boenickei</name>
    <dbReference type="NCBI Taxonomy" id="146017"/>
    <lineage>
        <taxon>Bacteria</taxon>
        <taxon>Bacillati</taxon>
        <taxon>Actinomycetota</taxon>
        <taxon>Actinomycetes</taxon>
        <taxon>Mycobacteriales</taxon>
        <taxon>Mycobacteriaceae</taxon>
        <taxon>Mycolicibacterium</taxon>
    </lineage>
</organism>
<evidence type="ECO:0000259" key="1">
    <source>
        <dbReference type="Pfam" id="PF18879"/>
    </source>
</evidence>
<dbReference type="EMBL" id="AP022579">
    <property type="protein sequence ID" value="BBX88674.1"/>
    <property type="molecule type" value="Genomic_DNA"/>
</dbReference>
<name>A0ABN5Z6P6_9MYCO</name>
<accession>A0ABN5Z6P6</accession>